<dbReference type="SUPFAM" id="SSF56037">
    <property type="entry name" value="PheT/TilS domain"/>
    <property type="match status" value="1"/>
</dbReference>
<evidence type="ECO:0000313" key="11">
    <source>
        <dbReference type="Proteomes" id="UP000051638"/>
    </source>
</evidence>
<dbReference type="CDD" id="cd01992">
    <property type="entry name" value="TilS_N"/>
    <property type="match status" value="1"/>
</dbReference>
<dbReference type="AlphaFoldDB" id="A0A0R2DID2"/>
<evidence type="ECO:0000256" key="5">
    <source>
        <dbReference type="ARBA" id="ARBA00022741"/>
    </source>
</evidence>
<dbReference type="RefSeq" id="WP_057873105.1">
    <property type="nucleotide sequence ID" value="NZ_AYYI01000007.1"/>
</dbReference>
<gene>
    <name evidence="8" type="primary">tilS</name>
    <name evidence="10" type="ORF">FC24_GL002018</name>
</gene>
<dbReference type="STRING" id="1423796.FC24_GL002018"/>
<dbReference type="EMBL" id="AYYI01000007">
    <property type="protein sequence ID" value="KRM99715.1"/>
    <property type="molecule type" value="Genomic_DNA"/>
</dbReference>
<dbReference type="GO" id="GO:0006400">
    <property type="term" value="P:tRNA modification"/>
    <property type="evidence" value="ECO:0007669"/>
    <property type="project" value="UniProtKB-UniRule"/>
</dbReference>
<dbReference type="Pfam" id="PF11734">
    <property type="entry name" value="TilS_C"/>
    <property type="match status" value="1"/>
</dbReference>
<keyword evidence="2 8" id="KW-0963">Cytoplasm</keyword>
<organism evidence="10 11">
    <name type="scientific">Loigolactobacillus rennini DSM 20253</name>
    <dbReference type="NCBI Taxonomy" id="1423796"/>
    <lineage>
        <taxon>Bacteria</taxon>
        <taxon>Bacillati</taxon>
        <taxon>Bacillota</taxon>
        <taxon>Bacilli</taxon>
        <taxon>Lactobacillales</taxon>
        <taxon>Lactobacillaceae</taxon>
        <taxon>Loigolactobacillus</taxon>
    </lineage>
</organism>
<dbReference type="InterPro" id="IPR012094">
    <property type="entry name" value="tRNA_Ile_lys_synt"/>
</dbReference>
<dbReference type="GO" id="GO:0032267">
    <property type="term" value="F:tRNA(Ile)-lysidine synthase activity"/>
    <property type="evidence" value="ECO:0007669"/>
    <property type="project" value="UniProtKB-EC"/>
</dbReference>
<comment type="catalytic activity">
    <reaction evidence="7 8">
        <text>cytidine(34) in tRNA(Ile2) + L-lysine + ATP = lysidine(34) in tRNA(Ile2) + AMP + diphosphate + H(+)</text>
        <dbReference type="Rhea" id="RHEA:43744"/>
        <dbReference type="Rhea" id="RHEA-COMP:10625"/>
        <dbReference type="Rhea" id="RHEA-COMP:10670"/>
        <dbReference type="ChEBI" id="CHEBI:15378"/>
        <dbReference type="ChEBI" id="CHEBI:30616"/>
        <dbReference type="ChEBI" id="CHEBI:32551"/>
        <dbReference type="ChEBI" id="CHEBI:33019"/>
        <dbReference type="ChEBI" id="CHEBI:82748"/>
        <dbReference type="ChEBI" id="CHEBI:83665"/>
        <dbReference type="ChEBI" id="CHEBI:456215"/>
        <dbReference type="EC" id="6.3.4.19"/>
    </reaction>
</comment>
<dbReference type="GO" id="GO:0005737">
    <property type="term" value="C:cytoplasm"/>
    <property type="evidence" value="ECO:0007669"/>
    <property type="project" value="UniProtKB-SubCell"/>
</dbReference>
<dbReference type="SMART" id="SM00977">
    <property type="entry name" value="TilS_C"/>
    <property type="match status" value="1"/>
</dbReference>
<keyword evidence="6" id="KW-0067">ATP-binding</keyword>
<keyword evidence="3 8" id="KW-0436">Ligase</keyword>
<keyword evidence="11" id="KW-1185">Reference proteome</keyword>
<evidence type="ECO:0000256" key="1">
    <source>
        <dbReference type="ARBA" id="ARBA00004496"/>
    </source>
</evidence>
<dbReference type="GO" id="GO:0005524">
    <property type="term" value="F:ATP binding"/>
    <property type="evidence" value="ECO:0007669"/>
    <property type="project" value="UniProtKB-KW"/>
</dbReference>
<dbReference type="InterPro" id="IPR012796">
    <property type="entry name" value="Lysidine-tRNA-synth_C"/>
</dbReference>
<dbReference type="InterPro" id="IPR012795">
    <property type="entry name" value="tRNA_Ile_lys_synt_N"/>
</dbReference>
<dbReference type="NCBIfam" id="TIGR02433">
    <property type="entry name" value="lysidine_TilS_C"/>
    <property type="match status" value="1"/>
</dbReference>
<dbReference type="InterPro" id="IPR014729">
    <property type="entry name" value="Rossmann-like_a/b/a_fold"/>
</dbReference>
<evidence type="ECO:0000259" key="9">
    <source>
        <dbReference type="SMART" id="SM00977"/>
    </source>
</evidence>
<dbReference type="OrthoDB" id="9807403at2"/>
<comment type="similarity">
    <text evidence="8">Belongs to the tRNA(Ile)-lysidine synthase family.</text>
</comment>
<proteinExistence type="inferred from homology"/>
<comment type="function">
    <text evidence="8">Ligates lysine onto the cytidine present at position 34 of the AUA codon-specific tRNA(Ile) that contains the anticodon CAU, in an ATP-dependent manner. Cytidine is converted to lysidine, thus changing the amino acid specificity of the tRNA from methionine to isoleucine.</text>
</comment>
<dbReference type="Proteomes" id="UP000051638">
    <property type="component" value="Unassembled WGS sequence"/>
</dbReference>
<dbReference type="PATRIC" id="fig|1423796.3.peg.2047"/>
<accession>A0A0R2DID2</accession>
<comment type="caution">
    <text evidence="8">Lacks conserved residue(s) required for the propagation of feature annotation.</text>
</comment>
<keyword evidence="4 8" id="KW-0819">tRNA processing</keyword>
<evidence type="ECO:0000256" key="2">
    <source>
        <dbReference type="ARBA" id="ARBA00022490"/>
    </source>
</evidence>
<comment type="caution">
    <text evidence="10">The sequence shown here is derived from an EMBL/GenBank/DDBJ whole genome shotgun (WGS) entry which is preliminary data.</text>
</comment>
<comment type="subcellular location">
    <subcellularLocation>
        <location evidence="1 8">Cytoplasm</location>
    </subcellularLocation>
</comment>
<dbReference type="SUPFAM" id="SSF52402">
    <property type="entry name" value="Adenine nucleotide alpha hydrolases-like"/>
    <property type="match status" value="1"/>
</dbReference>
<dbReference type="HAMAP" id="MF_01161">
    <property type="entry name" value="tRNA_Ile_lys_synt"/>
    <property type="match status" value="1"/>
</dbReference>
<dbReference type="Pfam" id="PF01171">
    <property type="entry name" value="ATP_bind_3"/>
    <property type="match status" value="1"/>
</dbReference>
<name>A0A0R2DID2_9LACO</name>
<dbReference type="InterPro" id="IPR011063">
    <property type="entry name" value="TilS/TtcA_N"/>
</dbReference>
<evidence type="ECO:0000256" key="4">
    <source>
        <dbReference type="ARBA" id="ARBA00022694"/>
    </source>
</evidence>
<feature type="domain" description="Lysidine-tRNA(Ile) synthetase C-terminal" evidence="9">
    <location>
        <begin position="375"/>
        <end position="448"/>
    </location>
</feature>
<reference evidence="10 11" key="1">
    <citation type="journal article" date="2015" name="Genome Announc.">
        <title>Expanding the biotechnology potential of lactobacilli through comparative genomics of 213 strains and associated genera.</title>
        <authorList>
            <person name="Sun Z."/>
            <person name="Harris H.M."/>
            <person name="McCann A."/>
            <person name="Guo C."/>
            <person name="Argimon S."/>
            <person name="Zhang W."/>
            <person name="Yang X."/>
            <person name="Jeffery I.B."/>
            <person name="Cooney J.C."/>
            <person name="Kagawa T.F."/>
            <person name="Liu W."/>
            <person name="Song Y."/>
            <person name="Salvetti E."/>
            <person name="Wrobel A."/>
            <person name="Rasinkangas P."/>
            <person name="Parkhill J."/>
            <person name="Rea M.C."/>
            <person name="O'Sullivan O."/>
            <person name="Ritari J."/>
            <person name="Douillard F.P."/>
            <person name="Paul Ross R."/>
            <person name="Yang R."/>
            <person name="Briner A.E."/>
            <person name="Felis G.E."/>
            <person name="de Vos W.M."/>
            <person name="Barrangou R."/>
            <person name="Klaenhammer T.R."/>
            <person name="Caufield P.W."/>
            <person name="Cui Y."/>
            <person name="Zhang H."/>
            <person name="O'Toole P.W."/>
        </authorList>
    </citation>
    <scope>NUCLEOTIDE SEQUENCE [LARGE SCALE GENOMIC DNA]</scope>
    <source>
        <strain evidence="10 11">DSM 20253</strain>
    </source>
</reference>
<protein>
    <recommendedName>
        <fullName evidence="8">tRNA(Ile)-lysidine synthase</fullName>
        <ecNumber evidence="8">6.3.4.19</ecNumber>
    </recommendedName>
    <alternativeName>
        <fullName evidence="8">tRNA(Ile)-2-lysyl-cytidine synthase</fullName>
    </alternativeName>
    <alternativeName>
        <fullName evidence="8">tRNA(Ile)-lysidine synthetase</fullName>
    </alternativeName>
</protein>
<dbReference type="NCBIfam" id="TIGR02432">
    <property type="entry name" value="lysidine_TilS_N"/>
    <property type="match status" value="1"/>
</dbReference>
<evidence type="ECO:0000313" key="10">
    <source>
        <dbReference type="EMBL" id="KRM99715.1"/>
    </source>
</evidence>
<dbReference type="EC" id="6.3.4.19" evidence="8"/>
<evidence type="ECO:0000256" key="3">
    <source>
        <dbReference type="ARBA" id="ARBA00022598"/>
    </source>
</evidence>
<keyword evidence="5" id="KW-0547">Nucleotide-binding</keyword>
<sequence length="451" mass="51229">MQAEFTAHIKQMGLFNSQVSVLVAVSTGADSMALLNLLAQLPSALRPRLNVVHVNHQLRETSVKEAAFLTTYCQQHDWPLFQTKWPLVAHPQHGTEAAARQFRYQYFAQVLQQQGISYLVTAHHADDQLETMLMRLARGGNLQQLTAIAPVRQFHSGQLVRPLLPFTRQQLRRYVATKKIPFFEDQTNQDVRLTRNRIRHEVVPVLKALNPLAAQHAVNYAAQLQRVLAVNDSQLDHALTQIGTFTAIGYQGDLTLWHQLSGDKQRLVLERLLTRVLVEKGVAVKAQQITAVLQLLNSQRAQSQLDLTAGWQARKTYQKFTIGPALAPPQPVKYTLTSGTTCQVQQWQISLAPAAMAMKAGEQLDVWLAPEELPLQIRHRQPGDRLKIRAGHQKVKRILSDQKIPQQQRDQLWVIATQQNLVLWLLGLKKSQLFKPQQTDKIHYRLTIKKT</sequence>
<dbReference type="Gene3D" id="3.40.50.620">
    <property type="entry name" value="HUPs"/>
    <property type="match status" value="1"/>
</dbReference>
<dbReference type="PANTHER" id="PTHR43033:SF1">
    <property type="entry name" value="TRNA(ILE)-LYSIDINE SYNTHASE-RELATED"/>
    <property type="match status" value="1"/>
</dbReference>
<evidence type="ECO:0000256" key="7">
    <source>
        <dbReference type="ARBA" id="ARBA00048539"/>
    </source>
</evidence>
<evidence type="ECO:0000256" key="6">
    <source>
        <dbReference type="ARBA" id="ARBA00022840"/>
    </source>
</evidence>
<dbReference type="PANTHER" id="PTHR43033">
    <property type="entry name" value="TRNA(ILE)-LYSIDINE SYNTHASE-RELATED"/>
    <property type="match status" value="1"/>
</dbReference>
<evidence type="ECO:0000256" key="8">
    <source>
        <dbReference type="HAMAP-Rule" id="MF_01161"/>
    </source>
</evidence>